<name>A0A914ZQA8_PARUN</name>
<dbReference type="Gene3D" id="2.60.40.10">
    <property type="entry name" value="Immunoglobulins"/>
    <property type="match status" value="1"/>
</dbReference>
<organism evidence="1 2">
    <name type="scientific">Parascaris univalens</name>
    <name type="common">Nematode worm</name>
    <dbReference type="NCBI Taxonomy" id="6257"/>
    <lineage>
        <taxon>Eukaryota</taxon>
        <taxon>Metazoa</taxon>
        <taxon>Ecdysozoa</taxon>
        <taxon>Nematoda</taxon>
        <taxon>Chromadorea</taxon>
        <taxon>Rhabditida</taxon>
        <taxon>Spirurina</taxon>
        <taxon>Ascaridomorpha</taxon>
        <taxon>Ascaridoidea</taxon>
        <taxon>Ascarididae</taxon>
        <taxon>Parascaris</taxon>
    </lineage>
</organism>
<accession>A0A914ZQA8</accession>
<reference evidence="2" key="1">
    <citation type="submission" date="2022-11" db="UniProtKB">
        <authorList>
            <consortium name="WormBaseParasite"/>
        </authorList>
    </citation>
    <scope>IDENTIFICATION</scope>
</reference>
<dbReference type="InterPro" id="IPR013783">
    <property type="entry name" value="Ig-like_fold"/>
</dbReference>
<evidence type="ECO:0000313" key="2">
    <source>
        <dbReference type="WBParaSite" id="PgB13_g065_t18"/>
    </source>
</evidence>
<dbReference type="AlphaFoldDB" id="A0A914ZQA8"/>
<dbReference type="InterPro" id="IPR036179">
    <property type="entry name" value="Ig-like_dom_sf"/>
</dbReference>
<dbReference type="WBParaSite" id="PgB13_g065_t18">
    <property type="protein sequence ID" value="PgB13_g065_t18"/>
    <property type="gene ID" value="PgB13_g065"/>
</dbReference>
<keyword evidence="1" id="KW-1185">Reference proteome</keyword>
<dbReference type="SUPFAM" id="SSF48726">
    <property type="entry name" value="Immunoglobulin"/>
    <property type="match status" value="1"/>
</dbReference>
<proteinExistence type="predicted"/>
<sequence length="71" mass="7850">RGGIQITSTSTTSELSILRLSEVHIGEYLCAVRNAYGEDLARARILLEAKLIVDGTPMLTVHNAILDNIRW</sequence>
<evidence type="ECO:0000313" key="1">
    <source>
        <dbReference type="Proteomes" id="UP000887569"/>
    </source>
</evidence>
<dbReference type="Proteomes" id="UP000887569">
    <property type="component" value="Unplaced"/>
</dbReference>
<protein>
    <submittedName>
        <fullName evidence="2">Titin</fullName>
    </submittedName>
</protein>